<feature type="non-terminal residue" evidence="1">
    <location>
        <position position="80"/>
    </location>
</feature>
<dbReference type="EMBL" id="UINC01168829">
    <property type="protein sequence ID" value="SVD72061.1"/>
    <property type="molecule type" value="Genomic_DNA"/>
</dbReference>
<protein>
    <submittedName>
        <fullName evidence="1">Uncharacterized protein</fullName>
    </submittedName>
</protein>
<sequence length="80" mass="8996">VGSFLWWDLYADTVFHTTMVLPRVLEGLFSSYVLLGNRVVLSIGLAFEKLSPVVRGLARYLYVVDVALRESRVGDSYEVA</sequence>
<proteinExistence type="predicted"/>
<organism evidence="1">
    <name type="scientific">marine metagenome</name>
    <dbReference type="NCBI Taxonomy" id="408172"/>
    <lineage>
        <taxon>unclassified sequences</taxon>
        <taxon>metagenomes</taxon>
        <taxon>ecological metagenomes</taxon>
    </lineage>
</organism>
<reference evidence="1" key="1">
    <citation type="submission" date="2018-05" db="EMBL/GenBank/DDBJ databases">
        <authorList>
            <person name="Lanie J.A."/>
            <person name="Ng W.-L."/>
            <person name="Kazmierczak K.M."/>
            <person name="Andrzejewski T.M."/>
            <person name="Davidsen T.M."/>
            <person name="Wayne K.J."/>
            <person name="Tettelin H."/>
            <person name="Glass J.I."/>
            <person name="Rusch D."/>
            <person name="Podicherti R."/>
            <person name="Tsui H.-C.T."/>
            <person name="Winkler M.E."/>
        </authorList>
    </citation>
    <scope>NUCLEOTIDE SEQUENCE</scope>
</reference>
<gene>
    <name evidence="1" type="ORF">METZ01_LOCUS424915</name>
</gene>
<name>A0A382XNS1_9ZZZZ</name>
<evidence type="ECO:0000313" key="1">
    <source>
        <dbReference type="EMBL" id="SVD72061.1"/>
    </source>
</evidence>
<accession>A0A382XNS1</accession>
<dbReference type="AlphaFoldDB" id="A0A382XNS1"/>
<feature type="non-terminal residue" evidence="1">
    <location>
        <position position="1"/>
    </location>
</feature>